<evidence type="ECO:0000256" key="5">
    <source>
        <dbReference type="ARBA" id="ARBA00022833"/>
    </source>
</evidence>
<keyword evidence="6 8" id="KW-0456">Lyase</keyword>
<evidence type="ECO:0000256" key="8">
    <source>
        <dbReference type="PIRNR" id="PIRNR006113"/>
    </source>
</evidence>
<comment type="pathway">
    <text evidence="1 8">Purine metabolism; 7-cyano-7-deazaguanine biosynthesis.</text>
</comment>
<dbReference type="Proteomes" id="UP000217805">
    <property type="component" value="Chromosome"/>
</dbReference>
<gene>
    <name evidence="9" type="primary">sscR</name>
    <name evidence="9" type="ORF">BPAY_451</name>
</gene>
<dbReference type="SUPFAM" id="SSF55620">
    <property type="entry name" value="Tetrahydrobiopterin biosynthesis enzymes-like"/>
    <property type="match status" value="1"/>
</dbReference>
<keyword evidence="10" id="KW-1185">Reference proteome</keyword>
<comment type="cofactor">
    <cofactor evidence="8">
        <name>Zn(2+)</name>
        <dbReference type="ChEBI" id="CHEBI:29105"/>
    </cofactor>
    <text evidence="8">Binds 1 zinc ion per subunit.</text>
</comment>
<evidence type="ECO:0000256" key="4">
    <source>
        <dbReference type="ARBA" id="ARBA00022723"/>
    </source>
</evidence>
<dbReference type="PIRSF" id="PIRSF006113">
    <property type="entry name" value="PTP_synth"/>
    <property type="match status" value="1"/>
</dbReference>
<evidence type="ECO:0000256" key="6">
    <source>
        <dbReference type="ARBA" id="ARBA00023239"/>
    </source>
</evidence>
<comment type="similarity">
    <text evidence="2 8">Belongs to the PTPS family. QueD subfamily.</text>
</comment>
<keyword evidence="5 8" id="KW-0862">Zinc</keyword>
<organism evidence="9 10">
    <name type="scientific">Blattabacterium cuenoti BPAY</name>
    <dbReference type="NCBI Taxonomy" id="1457031"/>
    <lineage>
        <taxon>Bacteria</taxon>
        <taxon>Pseudomonadati</taxon>
        <taxon>Bacteroidota</taxon>
        <taxon>Flavobacteriia</taxon>
        <taxon>Flavobacteriales</taxon>
        <taxon>Blattabacteriaceae</taxon>
        <taxon>Blattabacterium</taxon>
    </lineage>
</organism>
<evidence type="ECO:0000313" key="10">
    <source>
        <dbReference type="Proteomes" id="UP000217805"/>
    </source>
</evidence>
<name>A0ABM7EYY7_9FLAO</name>
<sequence length="141" mass="16680">MYQKNTIATINRKGYFSAAHRLYNNHWDYKKNIEIFGKCAHLNYHGHNYEYIVSITGKIDPETGFVFNLQKLKSILSDEIEKLFDHKNINLDIIEFSSINPTIENIVIFMWNRINKKISPNLKLKITLHETKNNFVEYDGK</sequence>
<evidence type="ECO:0000256" key="2">
    <source>
        <dbReference type="ARBA" id="ARBA00008900"/>
    </source>
</evidence>
<keyword evidence="8" id="KW-0671">Queuosine biosynthesis</keyword>
<evidence type="ECO:0000256" key="3">
    <source>
        <dbReference type="ARBA" id="ARBA00018141"/>
    </source>
</evidence>
<dbReference type="Gene3D" id="3.30.479.10">
    <property type="entry name" value="6-pyruvoyl tetrahydropterin synthase/QueD"/>
    <property type="match status" value="1"/>
</dbReference>
<reference evidence="9 10" key="1">
    <citation type="journal article" date="2015" name="Microbes Environ.">
        <title>An Efficient Strategy Developed for Next-Generation Sequencing of Endosymbiont Genomes Performed Using Crude DNA Isolated from Host Tissues: A Case Study of Blattabacterium cuenoti Inhabiting the Fat Bodies of Cockroaches.</title>
        <authorList>
            <person name="Kinjo Y."/>
            <person name="Saitoh S."/>
            <person name="Tokuda G."/>
        </authorList>
    </citation>
    <scope>NUCLEOTIDE SEQUENCE [LARGE SCALE GENOMIC DNA]</scope>
    <source>
        <strain evidence="9 10">BPAY</strain>
    </source>
</reference>
<keyword evidence="4 8" id="KW-0479">Metal-binding</keyword>
<dbReference type="InterPro" id="IPR007115">
    <property type="entry name" value="6-PTP_synth/QueD"/>
</dbReference>
<protein>
    <recommendedName>
        <fullName evidence="3 8">6-carboxy-5,6,7,8-tetrahydropterin synthase</fullName>
        <ecNumber evidence="8">4.-.-.-</ecNumber>
    </recommendedName>
</protein>
<dbReference type="PANTHER" id="PTHR12589:SF7">
    <property type="entry name" value="6-PYRUVOYL TETRAHYDROBIOPTERIN SYNTHASE"/>
    <property type="match status" value="1"/>
</dbReference>
<dbReference type="EC" id="4.-.-.-" evidence="8"/>
<dbReference type="PANTHER" id="PTHR12589">
    <property type="entry name" value="PYRUVOYL TETRAHYDROBIOPTERIN SYNTHASE"/>
    <property type="match status" value="1"/>
</dbReference>
<proteinExistence type="inferred from homology"/>
<dbReference type="Pfam" id="PF01242">
    <property type="entry name" value="PTPS"/>
    <property type="match status" value="1"/>
</dbReference>
<dbReference type="InterPro" id="IPR038418">
    <property type="entry name" value="6-PTP_synth/QueD_sf"/>
</dbReference>
<dbReference type="RefSeq" id="WP_096378621.1">
    <property type="nucleotide sequence ID" value="NZ_AP014609.1"/>
</dbReference>
<accession>A0ABM7EYY7</accession>
<dbReference type="EMBL" id="AP014609">
    <property type="protein sequence ID" value="BAR92182.1"/>
    <property type="molecule type" value="Genomic_DNA"/>
</dbReference>
<evidence type="ECO:0000313" key="9">
    <source>
        <dbReference type="EMBL" id="BAR92182.1"/>
    </source>
</evidence>
<evidence type="ECO:0000256" key="7">
    <source>
        <dbReference type="ARBA" id="ARBA00048807"/>
    </source>
</evidence>
<evidence type="ECO:0000256" key="1">
    <source>
        <dbReference type="ARBA" id="ARBA00005061"/>
    </source>
</evidence>
<comment type="catalytic activity">
    <reaction evidence="7 8">
        <text>7,8-dihydroneopterin 3'-triphosphate + H2O = 6-carboxy-5,6,7,8-tetrahydropterin + triphosphate + acetaldehyde + 2 H(+)</text>
        <dbReference type="Rhea" id="RHEA:27966"/>
        <dbReference type="ChEBI" id="CHEBI:15343"/>
        <dbReference type="ChEBI" id="CHEBI:15377"/>
        <dbReference type="ChEBI" id="CHEBI:15378"/>
        <dbReference type="ChEBI" id="CHEBI:18036"/>
        <dbReference type="ChEBI" id="CHEBI:58462"/>
        <dbReference type="ChEBI" id="CHEBI:61032"/>
        <dbReference type="EC" id="4.1.2.50"/>
    </reaction>
</comment>